<comment type="subcellular location">
    <subcellularLocation>
        <location evidence="6">Cell membrane</location>
        <topology evidence="6">Multi-pass membrane protein</topology>
    </subcellularLocation>
    <subcellularLocation>
        <location evidence="1">Membrane</location>
    </subcellularLocation>
</comment>
<dbReference type="EMBL" id="FOJB01000001">
    <property type="protein sequence ID" value="SEW24628.1"/>
    <property type="molecule type" value="Genomic_DNA"/>
</dbReference>
<dbReference type="InterPro" id="IPR002994">
    <property type="entry name" value="Surf1/Shy1"/>
</dbReference>
<dbReference type="STRING" id="1173584.SAMN05444851_2424"/>
<dbReference type="Pfam" id="PF02104">
    <property type="entry name" value="SURF1"/>
    <property type="match status" value="1"/>
</dbReference>
<dbReference type="CDD" id="cd06662">
    <property type="entry name" value="SURF1"/>
    <property type="match status" value="1"/>
</dbReference>
<feature type="transmembrane region" description="Helical" evidence="6">
    <location>
        <begin position="197"/>
        <end position="217"/>
    </location>
</feature>
<evidence type="ECO:0000256" key="5">
    <source>
        <dbReference type="ARBA" id="ARBA00023136"/>
    </source>
</evidence>
<sequence length="232" mass="25936">MSFRLILTAILSMAILVLFLGLGKWQLDRLKWKEDVLTEIDRRIAAAPVGIPSQPDPKRDKYLPVKVTGMMGAGTLRVLVSSRDLGAGYRLISPFMTEDGSVLVDRGFIRVADPMPPTSEGQITVLGNLHWPDDRNSATPENELSTNTWFARDIDQMAEVLNTRPILIIARQTTPAEPDVLPMPVTSVGIPNDHLEYAVTWFLMAATWVVMTGLALWRMKRRTRDTLAPRSD</sequence>
<keyword evidence="6" id="KW-1003">Cell membrane</keyword>
<dbReference type="AlphaFoldDB" id="A0A1I0QC56"/>
<evidence type="ECO:0000256" key="2">
    <source>
        <dbReference type="ARBA" id="ARBA00007165"/>
    </source>
</evidence>
<dbReference type="Proteomes" id="UP000199650">
    <property type="component" value="Unassembled WGS sequence"/>
</dbReference>
<dbReference type="PROSITE" id="PS50895">
    <property type="entry name" value="SURF1"/>
    <property type="match status" value="1"/>
</dbReference>
<proteinExistence type="inferred from homology"/>
<dbReference type="RefSeq" id="WP_091430895.1">
    <property type="nucleotide sequence ID" value="NZ_FOJB01000001.1"/>
</dbReference>
<name>A0A1I0QC56_9RHOB</name>
<dbReference type="PANTHER" id="PTHR23427:SF2">
    <property type="entry name" value="SURFEIT LOCUS PROTEIN 1"/>
    <property type="match status" value="1"/>
</dbReference>
<keyword evidence="3 6" id="KW-0812">Transmembrane</keyword>
<dbReference type="GO" id="GO:0005886">
    <property type="term" value="C:plasma membrane"/>
    <property type="evidence" value="ECO:0007669"/>
    <property type="project" value="UniProtKB-SubCell"/>
</dbReference>
<evidence type="ECO:0000313" key="8">
    <source>
        <dbReference type="Proteomes" id="UP000199650"/>
    </source>
</evidence>
<evidence type="ECO:0000256" key="1">
    <source>
        <dbReference type="ARBA" id="ARBA00004370"/>
    </source>
</evidence>
<evidence type="ECO:0000256" key="4">
    <source>
        <dbReference type="ARBA" id="ARBA00022989"/>
    </source>
</evidence>
<keyword evidence="5 6" id="KW-0472">Membrane</keyword>
<evidence type="ECO:0000256" key="3">
    <source>
        <dbReference type="ARBA" id="ARBA00022692"/>
    </source>
</evidence>
<dbReference type="InterPro" id="IPR045214">
    <property type="entry name" value="Surf1/Surf4"/>
</dbReference>
<comment type="caution">
    <text evidence="6">Lacks conserved residue(s) required for the propagation of feature annotation.</text>
</comment>
<keyword evidence="8" id="KW-1185">Reference proteome</keyword>
<organism evidence="7 8">
    <name type="scientific">Aliiroseovarius sediminilitoris</name>
    <dbReference type="NCBI Taxonomy" id="1173584"/>
    <lineage>
        <taxon>Bacteria</taxon>
        <taxon>Pseudomonadati</taxon>
        <taxon>Pseudomonadota</taxon>
        <taxon>Alphaproteobacteria</taxon>
        <taxon>Rhodobacterales</taxon>
        <taxon>Paracoccaceae</taxon>
        <taxon>Aliiroseovarius</taxon>
    </lineage>
</organism>
<accession>A0A1I0QC56</accession>
<comment type="similarity">
    <text evidence="2 6">Belongs to the SURF1 family.</text>
</comment>
<gene>
    <name evidence="7" type="ORF">SAMN05444851_2424</name>
</gene>
<keyword evidence="4 6" id="KW-1133">Transmembrane helix</keyword>
<dbReference type="OrthoDB" id="6079986at2"/>
<protein>
    <recommendedName>
        <fullName evidence="6">SURF1-like protein</fullName>
    </recommendedName>
</protein>
<evidence type="ECO:0000256" key="6">
    <source>
        <dbReference type="RuleBase" id="RU363076"/>
    </source>
</evidence>
<evidence type="ECO:0000313" key="7">
    <source>
        <dbReference type="EMBL" id="SEW24628.1"/>
    </source>
</evidence>
<dbReference type="PANTHER" id="PTHR23427">
    <property type="entry name" value="SURFEIT LOCUS PROTEIN"/>
    <property type="match status" value="1"/>
</dbReference>
<reference evidence="7 8" key="1">
    <citation type="submission" date="2016-10" db="EMBL/GenBank/DDBJ databases">
        <authorList>
            <person name="de Groot N.N."/>
        </authorList>
    </citation>
    <scope>NUCLEOTIDE SEQUENCE [LARGE SCALE GENOMIC DNA]</scope>
    <source>
        <strain evidence="7 8">DSM 29439</strain>
    </source>
</reference>